<dbReference type="EMBL" id="ABFK02000020">
    <property type="protein sequence ID" value="EDS02429.1"/>
    <property type="molecule type" value="Genomic_DNA"/>
</dbReference>
<reference evidence="1" key="2">
    <citation type="submission" date="2013-09" db="EMBL/GenBank/DDBJ databases">
        <title>Draft genome sequence of Alistipes putredinis (DSM 17216).</title>
        <authorList>
            <person name="Sudarsanam P."/>
            <person name="Ley R."/>
            <person name="Guruge J."/>
            <person name="Turnbaugh P.J."/>
            <person name="Mahowald M."/>
            <person name="Liep D."/>
            <person name="Gordon J."/>
        </authorList>
    </citation>
    <scope>NUCLEOTIDE SEQUENCE</scope>
    <source>
        <strain evidence="1">DSM 17216</strain>
    </source>
</reference>
<evidence type="ECO:0000313" key="1">
    <source>
        <dbReference type="EMBL" id="EDS02429.1"/>
    </source>
</evidence>
<dbReference type="HOGENOM" id="CLU_3003822_0_0_10"/>
<dbReference type="AlphaFoldDB" id="B0MXU3"/>
<accession>B0MXU3</accession>
<proteinExistence type="predicted"/>
<sequence>MVKFFVLSVIFDLSVGNPARVGCPYRKGARSEEKCSVCRMRRIFLSPNIQKIFRNI</sequence>
<gene>
    <name evidence="1" type="ORF">ALIPUT_01955</name>
</gene>
<protein>
    <submittedName>
        <fullName evidence="1">Uncharacterized protein</fullName>
    </submittedName>
</protein>
<keyword evidence="2" id="KW-1185">Reference proteome</keyword>
<dbReference type="Proteomes" id="UP000005819">
    <property type="component" value="Unassembled WGS sequence"/>
</dbReference>
<name>B0MXU3_9BACT</name>
<evidence type="ECO:0000313" key="2">
    <source>
        <dbReference type="Proteomes" id="UP000005819"/>
    </source>
</evidence>
<reference evidence="1" key="1">
    <citation type="submission" date="2007-10" db="EMBL/GenBank/DDBJ databases">
        <authorList>
            <person name="Fulton L."/>
            <person name="Clifton S."/>
            <person name="Fulton B."/>
            <person name="Xu J."/>
            <person name="Minx P."/>
            <person name="Pepin K.H."/>
            <person name="Johnson M."/>
            <person name="Thiruvilangam P."/>
            <person name="Bhonagiri V."/>
            <person name="Nash W.E."/>
            <person name="Mardis E.R."/>
            <person name="Wilson R.K."/>
        </authorList>
    </citation>
    <scope>NUCLEOTIDE SEQUENCE [LARGE SCALE GENOMIC DNA]</scope>
    <source>
        <strain evidence="1">DSM 17216</strain>
    </source>
</reference>
<organism evidence="1 2">
    <name type="scientific">Alistipes putredinis DSM 17216</name>
    <dbReference type="NCBI Taxonomy" id="445970"/>
    <lineage>
        <taxon>Bacteria</taxon>
        <taxon>Pseudomonadati</taxon>
        <taxon>Bacteroidota</taxon>
        <taxon>Bacteroidia</taxon>
        <taxon>Bacteroidales</taxon>
        <taxon>Rikenellaceae</taxon>
        <taxon>Alistipes</taxon>
    </lineage>
</organism>
<comment type="caution">
    <text evidence="1">The sequence shown here is derived from an EMBL/GenBank/DDBJ whole genome shotgun (WGS) entry which is preliminary data.</text>
</comment>